<evidence type="ECO:0000313" key="2">
    <source>
        <dbReference type="EMBL" id="KAG5182378.1"/>
    </source>
</evidence>
<name>A0A836CEN1_9STRA</name>
<feature type="compositionally biased region" description="Low complexity" evidence="1">
    <location>
        <begin position="301"/>
        <end position="314"/>
    </location>
</feature>
<organism evidence="2 3">
    <name type="scientific">Tribonema minus</name>
    <dbReference type="NCBI Taxonomy" id="303371"/>
    <lineage>
        <taxon>Eukaryota</taxon>
        <taxon>Sar</taxon>
        <taxon>Stramenopiles</taxon>
        <taxon>Ochrophyta</taxon>
        <taxon>PX clade</taxon>
        <taxon>Xanthophyceae</taxon>
        <taxon>Tribonematales</taxon>
        <taxon>Tribonemataceae</taxon>
        <taxon>Tribonema</taxon>
    </lineage>
</organism>
<dbReference type="Gene3D" id="1.25.40.20">
    <property type="entry name" value="Ankyrin repeat-containing domain"/>
    <property type="match status" value="2"/>
</dbReference>
<dbReference type="InterPro" id="IPR002110">
    <property type="entry name" value="Ankyrin_rpt"/>
</dbReference>
<reference evidence="2" key="1">
    <citation type="submission" date="2021-02" db="EMBL/GenBank/DDBJ databases">
        <title>First Annotated Genome of the Yellow-green Alga Tribonema minus.</title>
        <authorList>
            <person name="Mahan K.M."/>
        </authorList>
    </citation>
    <scope>NUCLEOTIDE SEQUENCE</scope>
    <source>
        <strain evidence="2">UTEX B ZZ1240</strain>
    </source>
</reference>
<dbReference type="InterPro" id="IPR052050">
    <property type="entry name" value="SecEffector_AnkRepeat"/>
</dbReference>
<accession>A0A836CEN1</accession>
<dbReference type="OrthoDB" id="2110665at2759"/>
<dbReference type="PANTHER" id="PTHR46586">
    <property type="entry name" value="ANKYRIN REPEAT-CONTAINING PROTEIN"/>
    <property type="match status" value="1"/>
</dbReference>
<protein>
    <submittedName>
        <fullName evidence="2">Uncharacterized protein</fullName>
    </submittedName>
</protein>
<comment type="caution">
    <text evidence="2">The sequence shown here is derived from an EMBL/GenBank/DDBJ whole genome shotgun (WGS) entry which is preliminary data.</text>
</comment>
<dbReference type="InterPro" id="IPR036770">
    <property type="entry name" value="Ankyrin_rpt-contain_sf"/>
</dbReference>
<dbReference type="PANTHER" id="PTHR46586:SF3">
    <property type="entry name" value="ANKYRIN REPEAT-CONTAINING PROTEIN"/>
    <property type="match status" value="1"/>
</dbReference>
<dbReference type="EMBL" id="JAFCMP010000246">
    <property type="protein sequence ID" value="KAG5182378.1"/>
    <property type="molecule type" value="Genomic_DNA"/>
</dbReference>
<proteinExistence type="predicted"/>
<keyword evidence="3" id="KW-1185">Reference proteome</keyword>
<evidence type="ECO:0000256" key="1">
    <source>
        <dbReference type="SAM" id="MobiDB-lite"/>
    </source>
</evidence>
<feature type="region of interest" description="Disordered" evidence="1">
    <location>
        <begin position="291"/>
        <end position="322"/>
    </location>
</feature>
<evidence type="ECO:0000313" key="3">
    <source>
        <dbReference type="Proteomes" id="UP000664859"/>
    </source>
</evidence>
<dbReference type="SUPFAM" id="SSF48403">
    <property type="entry name" value="Ankyrin repeat"/>
    <property type="match status" value="1"/>
</dbReference>
<gene>
    <name evidence="2" type="ORF">JKP88DRAFT_199312</name>
</gene>
<dbReference type="Proteomes" id="UP000664859">
    <property type="component" value="Unassembled WGS sequence"/>
</dbReference>
<dbReference type="Pfam" id="PF12796">
    <property type="entry name" value="Ank_2"/>
    <property type="match status" value="1"/>
</dbReference>
<dbReference type="AlphaFoldDB" id="A0A836CEN1"/>
<sequence>MCHVSCNSIDDTPVGAHFRGLDTIAVDATCRTATDHPSPAAAASQALLIEDILLHICSFQDGRRGEDWNQQGPDHGDLAAYNSHLSLLLSRPLSCSAKALEHAASAGNLPLLQHLYSSHPNLRQHTTDAFNSAAVAGHLHVLLWLHSELAPKITAWAIDGAAREGHLPVVRWLAQNGAASTVKAFNGAAANGHLAVAQYLHTQQGLTGTPWALDAAAMNGHLHAVQYIRANCRYAAGFTGNALDLAAINGHAAVVQWLLENTEDTWTRWGLEGATTGSHTRVAELLLTAGRGRQATDGRSSRAGSSASAAAAAAQPDEEPVE</sequence>